<dbReference type="InParanoid" id="A0A165D7K4"/>
<proteinExistence type="predicted"/>
<keyword evidence="3" id="KW-1185">Reference proteome</keyword>
<dbReference type="AlphaFoldDB" id="A0A165D7K4"/>
<name>A0A165D7K4_9BASI</name>
<feature type="region of interest" description="Disordered" evidence="1">
    <location>
        <begin position="185"/>
        <end position="213"/>
    </location>
</feature>
<dbReference type="InterPro" id="IPR036629">
    <property type="entry name" value="YjbJ_sf"/>
</dbReference>
<reference evidence="2 3" key="1">
    <citation type="journal article" date="2016" name="Mol. Biol. Evol.">
        <title>Comparative Genomics of Early-Diverging Mushroom-Forming Fungi Provides Insights into the Origins of Lignocellulose Decay Capabilities.</title>
        <authorList>
            <person name="Nagy L.G."/>
            <person name="Riley R."/>
            <person name="Tritt A."/>
            <person name="Adam C."/>
            <person name="Daum C."/>
            <person name="Floudas D."/>
            <person name="Sun H."/>
            <person name="Yadav J.S."/>
            <person name="Pangilinan J."/>
            <person name="Larsson K.H."/>
            <person name="Matsuura K."/>
            <person name="Barry K."/>
            <person name="Labutti K."/>
            <person name="Kuo R."/>
            <person name="Ohm R.A."/>
            <person name="Bhattacharya S.S."/>
            <person name="Shirouzu T."/>
            <person name="Yoshinaga Y."/>
            <person name="Martin F.M."/>
            <person name="Grigoriev I.V."/>
            <person name="Hibbett D.S."/>
        </authorList>
    </citation>
    <scope>NUCLEOTIDE SEQUENCE [LARGE SCALE GENOMIC DNA]</scope>
    <source>
        <strain evidence="2 3">HHB12733</strain>
    </source>
</reference>
<evidence type="ECO:0008006" key="4">
    <source>
        <dbReference type="Google" id="ProtNLM"/>
    </source>
</evidence>
<dbReference type="PANTHER" id="PTHR40460">
    <property type="entry name" value="CHROMOSOME 1, WHOLE GENOME SHOTGUN SEQUENCE"/>
    <property type="match status" value="1"/>
</dbReference>
<evidence type="ECO:0000313" key="2">
    <source>
        <dbReference type="EMBL" id="KZT52240.1"/>
    </source>
</evidence>
<feature type="region of interest" description="Disordered" evidence="1">
    <location>
        <begin position="44"/>
        <end position="97"/>
    </location>
</feature>
<protein>
    <recommendedName>
        <fullName evidence="4">CsbD-like domain-containing protein</fullName>
    </recommendedName>
</protein>
<dbReference type="Proteomes" id="UP000076842">
    <property type="component" value="Unassembled WGS sequence"/>
</dbReference>
<gene>
    <name evidence="2" type="ORF">CALCODRAFT_98575</name>
</gene>
<evidence type="ECO:0000313" key="3">
    <source>
        <dbReference type="Proteomes" id="UP000076842"/>
    </source>
</evidence>
<evidence type="ECO:0000256" key="1">
    <source>
        <dbReference type="SAM" id="MobiDB-lite"/>
    </source>
</evidence>
<feature type="region of interest" description="Disordered" evidence="1">
    <location>
        <begin position="1"/>
        <end position="31"/>
    </location>
</feature>
<dbReference type="OrthoDB" id="10380657at2759"/>
<organism evidence="2 3">
    <name type="scientific">Calocera cornea HHB12733</name>
    <dbReference type="NCBI Taxonomy" id="1353952"/>
    <lineage>
        <taxon>Eukaryota</taxon>
        <taxon>Fungi</taxon>
        <taxon>Dikarya</taxon>
        <taxon>Basidiomycota</taxon>
        <taxon>Agaricomycotina</taxon>
        <taxon>Dacrymycetes</taxon>
        <taxon>Dacrymycetales</taxon>
        <taxon>Dacrymycetaceae</taxon>
        <taxon>Calocera</taxon>
    </lineage>
</organism>
<feature type="compositionally biased region" description="Polar residues" evidence="1">
    <location>
        <begin position="44"/>
        <end position="55"/>
    </location>
</feature>
<dbReference type="PANTHER" id="PTHR40460:SF1">
    <property type="entry name" value="CSBD-LIKE DOMAIN-CONTAINING PROTEIN"/>
    <property type="match status" value="1"/>
</dbReference>
<feature type="region of interest" description="Disordered" evidence="1">
    <location>
        <begin position="122"/>
        <end position="145"/>
    </location>
</feature>
<sequence>MSSSDSGPRESASLADPPYEPPANLTDSIKSGFNQASHAASNFFSTASGASNPPSHTEGKTDSYLGSVKQSVGKAFGDSTLTGAGQGQHAAGQAQDEAATLAGYVKEHVSGASAYLSNAASSLTSGLGSGNYVSSEPSKLDAGVDKTVGDARARVGEALGAQGVKAAGDAQYARGEGQDIMARVRENLASTADQMQGRDPVLGEGKPDPWRAE</sequence>
<dbReference type="EMBL" id="KV424073">
    <property type="protein sequence ID" value="KZT52240.1"/>
    <property type="molecule type" value="Genomic_DNA"/>
</dbReference>
<dbReference type="SUPFAM" id="SSF69047">
    <property type="entry name" value="Hypothetical protein YjbJ"/>
    <property type="match status" value="1"/>
</dbReference>
<accession>A0A165D7K4</accession>